<organism evidence="1 2">
    <name type="scientific">Dorea amylophila</name>
    <dbReference type="NCBI Taxonomy" id="2981789"/>
    <lineage>
        <taxon>Bacteria</taxon>
        <taxon>Bacillati</taxon>
        <taxon>Bacillota</taxon>
        <taxon>Clostridia</taxon>
        <taxon>Lachnospirales</taxon>
        <taxon>Lachnospiraceae</taxon>
        <taxon>Dorea</taxon>
    </lineage>
</organism>
<dbReference type="Gene3D" id="3.80.10.10">
    <property type="entry name" value="Ribonuclease Inhibitor"/>
    <property type="match status" value="1"/>
</dbReference>
<protein>
    <submittedName>
        <fullName evidence="1">Leucine-rich repeat domain-containing protein</fullName>
    </submittedName>
</protein>
<keyword evidence="2" id="KW-1185">Reference proteome</keyword>
<proteinExistence type="predicted"/>
<dbReference type="InterPro" id="IPR032675">
    <property type="entry name" value="LRR_dom_sf"/>
</dbReference>
<comment type="caution">
    <text evidence="1">The sequence shown here is derived from an EMBL/GenBank/DDBJ whole genome shotgun (WGS) entry which is preliminary data.</text>
</comment>
<sequence>MDGTTFVEKFTEIIEKISQITEKSYDDWMVISDDPDCDADYGVDKEGRLIIDGKGTNLKLSELQEIRYRAKDGWIDEDRGYISLRFVGDRGFYLYFDSFSDLGDEKYGLECKERYFDAYTVKRVIHEKDYVWGEPLVVSEDHELIAYMGGEKEVEIPDGITTIGPCAFPMERGIKSVILPESVKKIGDYAFFSCWLEQIEMRGVEVIEEGAFFNTGIRHAVIPATVRHIGEKAFYYTGMESADCIENHSNVVIDDKIFKKSSRKEKISEQ</sequence>
<evidence type="ECO:0000313" key="2">
    <source>
        <dbReference type="Proteomes" id="UP001614216"/>
    </source>
</evidence>
<dbReference type="Pfam" id="PF13306">
    <property type="entry name" value="LRR_5"/>
    <property type="match status" value="1"/>
</dbReference>
<dbReference type="EMBL" id="JBITRD010000016">
    <property type="protein sequence ID" value="MFI7846620.1"/>
    <property type="molecule type" value="Genomic_DNA"/>
</dbReference>
<dbReference type="RefSeq" id="WP_396570456.1">
    <property type="nucleotide sequence ID" value="NZ_JBITRD010000016.1"/>
</dbReference>
<accession>A0ABW8B1S6</accession>
<dbReference type="Proteomes" id="UP001614216">
    <property type="component" value="Unassembled WGS sequence"/>
</dbReference>
<name>A0ABW8B1S6_9FIRM</name>
<reference evidence="1 2" key="1">
    <citation type="submission" date="2024-08" db="EMBL/GenBank/DDBJ databases">
        <authorList>
            <person name="Vancuren S.J."/>
            <person name="Allen-Vercoe E."/>
        </authorList>
    </citation>
    <scope>NUCLEOTIDE SEQUENCE [LARGE SCALE GENOMIC DNA]</scope>
    <source>
        <strain evidence="1 2">16-6-I_42_FAA</strain>
    </source>
</reference>
<gene>
    <name evidence="1" type="ORF">ACIF0M_14070</name>
</gene>
<evidence type="ECO:0000313" key="1">
    <source>
        <dbReference type="EMBL" id="MFI7846620.1"/>
    </source>
</evidence>
<dbReference type="InterPro" id="IPR026906">
    <property type="entry name" value="LRR_5"/>
</dbReference>